<accession>A0ABT6L7D4</accession>
<organism evidence="1 2">
    <name type="scientific">Mycolicibacterium frederiksbergense</name>
    <dbReference type="NCBI Taxonomy" id="117567"/>
    <lineage>
        <taxon>Bacteria</taxon>
        <taxon>Bacillati</taxon>
        <taxon>Actinomycetota</taxon>
        <taxon>Actinomycetes</taxon>
        <taxon>Mycobacteriales</taxon>
        <taxon>Mycobacteriaceae</taxon>
        <taxon>Mycolicibacterium</taxon>
    </lineage>
</organism>
<keyword evidence="2" id="KW-1185">Reference proteome</keyword>
<name>A0ABT6L7D4_9MYCO</name>
<proteinExistence type="predicted"/>
<dbReference type="Proteomes" id="UP001160130">
    <property type="component" value="Unassembled WGS sequence"/>
</dbReference>
<evidence type="ECO:0000313" key="1">
    <source>
        <dbReference type="EMBL" id="MDH6198863.1"/>
    </source>
</evidence>
<reference evidence="1 2" key="1">
    <citation type="submission" date="2023-04" db="EMBL/GenBank/DDBJ databases">
        <title>Forest soil microbial communities from Buena Vista Peninsula, Colon Province, Panama.</title>
        <authorList>
            <person name="Bouskill N."/>
        </authorList>
    </citation>
    <scope>NUCLEOTIDE SEQUENCE [LARGE SCALE GENOMIC DNA]</scope>
    <source>
        <strain evidence="1 2">AC80</strain>
    </source>
</reference>
<gene>
    <name evidence="1" type="ORF">M2272_005527</name>
</gene>
<evidence type="ECO:0008006" key="3">
    <source>
        <dbReference type="Google" id="ProtNLM"/>
    </source>
</evidence>
<evidence type="ECO:0000313" key="2">
    <source>
        <dbReference type="Proteomes" id="UP001160130"/>
    </source>
</evidence>
<sequence>MSTTTRKTRPTRAFGVITSCLTGVGIAVGLLTAPPASADNHEMVRCFIAHGIVDRAAITIGNWHVGDPLIDPPGGIDRDNWFRVYGVCTWLVHRTNIF</sequence>
<protein>
    <recommendedName>
        <fullName evidence="3">DUF732 domain-containing protein</fullName>
    </recommendedName>
</protein>
<comment type="caution">
    <text evidence="1">The sequence shown here is derived from an EMBL/GenBank/DDBJ whole genome shotgun (WGS) entry which is preliminary data.</text>
</comment>
<dbReference type="EMBL" id="JARXVE010000013">
    <property type="protein sequence ID" value="MDH6198863.1"/>
    <property type="molecule type" value="Genomic_DNA"/>
</dbReference>